<feature type="domain" description="GPI inositol-deacylase winged helix" evidence="2">
    <location>
        <begin position="462"/>
        <end position="536"/>
    </location>
</feature>
<dbReference type="PANTHER" id="PTHR10039">
    <property type="entry name" value="AMELOGENIN"/>
    <property type="match status" value="1"/>
</dbReference>
<dbReference type="OrthoDB" id="195446at2759"/>
<dbReference type="Pfam" id="PF24883">
    <property type="entry name" value="NPHP3_N"/>
    <property type="match status" value="1"/>
</dbReference>
<evidence type="ECO:0000313" key="4">
    <source>
        <dbReference type="EMBL" id="KAF2682242.1"/>
    </source>
</evidence>
<dbReference type="SUPFAM" id="SSF52540">
    <property type="entry name" value="P-loop containing nucleoside triphosphate hydrolases"/>
    <property type="match status" value="1"/>
</dbReference>
<dbReference type="AlphaFoldDB" id="A0A6G1IVH0"/>
<evidence type="ECO:0000259" key="3">
    <source>
        <dbReference type="Pfam" id="PF24883"/>
    </source>
</evidence>
<dbReference type="InterPro" id="IPR054471">
    <property type="entry name" value="GPIID_WHD"/>
</dbReference>
<name>A0A6G1IVH0_9PLEO</name>
<accession>A0A6G1IVH0</accession>
<proteinExistence type="predicted"/>
<reference evidence="4" key="1">
    <citation type="journal article" date="2020" name="Stud. Mycol.">
        <title>101 Dothideomycetes genomes: a test case for predicting lifestyles and emergence of pathogens.</title>
        <authorList>
            <person name="Haridas S."/>
            <person name="Albert R."/>
            <person name="Binder M."/>
            <person name="Bloem J."/>
            <person name="Labutti K."/>
            <person name="Salamov A."/>
            <person name="Andreopoulos B."/>
            <person name="Baker S."/>
            <person name="Barry K."/>
            <person name="Bills G."/>
            <person name="Bluhm B."/>
            <person name="Cannon C."/>
            <person name="Castanera R."/>
            <person name="Culley D."/>
            <person name="Daum C."/>
            <person name="Ezra D."/>
            <person name="Gonzalez J."/>
            <person name="Henrissat B."/>
            <person name="Kuo A."/>
            <person name="Liang C."/>
            <person name="Lipzen A."/>
            <person name="Lutzoni F."/>
            <person name="Magnuson J."/>
            <person name="Mondo S."/>
            <person name="Nolan M."/>
            <person name="Ohm R."/>
            <person name="Pangilinan J."/>
            <person name="Park H.-J."/>
            <person name="Ramirez L."/>
            <person name="Alfaro M."/>
            <person name="Sun H."/>
            <person name="Tritt A."/>
            <person name="Yoshinaga Y."/>
            <person name="Zwiers L.-H."/>
            <person name="Turgeon B."/>
            <person name="Goodwin S."/>
            <person name="Spatafora J."/>
            <person name="Crous P."/>
            <person name="Grigoriev I."/>
        </authorList>
    </citation>
    <scope>NUCLEOTIDE SEQUENCE</scope>
    <source>
        <strain evidence="4">CBS 122367</strain>
    </source>
</reference>
<dbReference type="Proteomes" id="UP000799291">
    <property type="component" value="Unassembled WGS sequence"/>
</dbReference>
<dbReference type="Pfam" id="PF22939">
    <property type="entry name" value="WHD_GPIID"/>
    <property type="match status" value="1"/>
</dbReference>
<evidence type="ECO:0000259" key="2">
    <source>
        <dbReference type="Pfam" id="PF22939"/>
    </source>
</evidence>
<organism evidence="4 5">
    <name type="scientific">Lentithecium fluviatile CBS 122367</name>
    <dbReference type="NCBI Taxonomy" id="1168545"/>
    <lineage>
        <taxon>Eukaryota</taxon>
        <taxon>Fungi</taxon>
        <taxon>Dikarya</taxon>
        <taxon>Ascomycota</taxon>
        <taxon>Pezizomycotina</taxon>
        <taxon>Dothideomycetes</taxon>
        <taxon>Pleosporomycetidae</taxon>
        <taxon>Pleosporales</taxon>
        <taxon>Massarineae</taxon>
        <taxon>Lentitheciaceae</taxon>
        <taxon>Lentithecium</taxon>
    </lineage>
</organism>
<evidence type="ECO:0008006" key="6">
    <source>
        <dbReference type="Google" id="ProtNLM"/>
    </source>
</evidence>
<gene>
    <name evidence="4" type="ORF">K458DRAFT_488906</name>
</gene>
<dbReference type="InterPro" id="IPR027417">
    <property type="entry name" value="P-loop_NTPase"/>
</dbReference>
<feature type="domain" description="Nephrocystin 3-like N-terminal" evidence="3">
    <location>
        <begin position="185"/>
        <end position="349"/>
    </location>
</feature>
<dbReference type="PANTHER" id="PTHR10039:SF15">
    <property type="entry name" value="NACHT DOMAIN-CONTAINING PROTEIN"/>
    <property type="match status" value="1"/>
</dbReference>
<evidence type="ECO:0000313" key="5">
    <source>
        <dbReference type="Proteomes" id="UP000799291"/>
    </source>
</evidence>
<dbReference type="Gene3D" id="3.40.50.300">
    <property type="entry name" value="P-loop containing nucleotide triphosphate hydrolases"/>
    <property type="match status" value="1"/>
</dbReference>
<keyword evidence="5" id="KW-1185">Reference proteome</keyword>
<sequence>MDPLSATASVIAVLQLSGKVVDYLTDVKDASKERARCAVEACNLYSLLLNLRFRLEEGSAETSWHTAVRALAVENGPLDQFKQALELLQSKMTDGGRLKKAGEALLWKFKKEEVASILDRMERLKLLVEIALQMDHFNLSRAIKDDITPVRAHVDNTEHRNHLEWISPSDYPTQQSDIIKRRQEGTGQWFLDAPEVAKWRSEAGATLFCPGIPGAGKTMVAAIAIDSLLKLIHDTSVGVAYVYCNYKDQKEQDMTSMLAAILKQLVQGRPLLTEPLTRLHKQHAHKGTRPLAEEIFTTLQSVISDLSTVYIVIDALDECRNDDGTRRRLLACIRDLQRKADIRFLATSRFLPDIIDEFKDLGRLEVQASDEDVRRFVAGQVHRLPNCIQRKHELQMLVQDKIAESVDGMFLLARLHTDSLLDKRTPKEIKATLTRLSKGSAALGDAYKDAINRIESQLAGDSDRAKNVLSWITYAQRPLTTAEICCALAVENGEEELDPENVPDVEDLVLVCAGLVVVDEESRVVRLVHYTTQEYLERIRETWNPSAQLDIASTCLTYLSFNDFKNGSCSTDAELEEQLRQSVFLDYAARVSLMRNAGDVNASVQI</sequence>
<evidence type="ECO:0000256" key="1">
    <source>
        <dbReference type="ARBA" id="ARBA00022737"/>
    </source>
</evidence>
<dbReference type="EMBL" id="MU005588">
    <property type="protein sequence ID" value="KAF2682242.1"/>
    <property type="molecule type" value="Genomic_DNA"/>
</dbReference>
<protein>
    <recommendedName>
        <fullName evidence="6">AAA+ ATPase domain-containing protein</fullName>
    </recommendedName>
</protein>
<dbReference type="InterPro" id="IPR056884">
    <property type="entry name" value="NPHP3-like_N"/>
</dbReference>
<keyword evidence="1" id="KW-0677">Repeat</keyword>